<dbReference type="Proteomes" id="UP000463470">
    <property type="component" value="Unassembled WGS sequence"/>
</dbReference>
<accession>A0A845LA49</accession>
<proteinExistence type="predicted"/>
<dbReference type="AlphaFoldDB" id="A0A845LA49"/>
<gene>
    <name evidence="2" type="ORF">GTO91_08690</name>
</gene>
<evidence type="ECO:0000313" key="2">
    <source>
        <dbReference type="EMBL" id="MZP29781.1"/>
    </source>
</evidence>
<organism evidence="2 3">
    <name type="scientific">Heliomicrobium undosum</name>
    <dbReference type="NCBI Taxonomy" id="121734"/>
    <lineage>
        <taxon>Bacteria</taxon>
        <taxon>Bacillati</taxon>
        <taxon>Bacillota</taxon>
        <taxon>Clostridia</taxon>
        <taxon>Eubacteriales</taxon>
        <taxon>Heliobacteriaceae</taxon>
        <taxon>Heliomicrobium</taxon>
    </lineage>
</organism>
<reference evidence="2 3" key="1">
    <citation type="submission" date="2020-01" db="EMBL/GenBank/DDBJ databases">
        <title>Whole-genome sequence of Heliobacterium undosum DSM 13378.</title>
        <authorList>
            <person name="Kyndt J.A."/>
            <person name="Meyer T.E."/>
        </authorList>
    </citation>
    <scope>NUCLEOTIDE SEQUENCE [LARGE SCALE GENOMIC DNA]</scope>
    <source>
        <strain evidence="2 3">DSM 13378</strain>
    </source>
</reference>
<feature type="chain" id="PRO_5032808860" evidence="1">
    <location>
        <begin position="31"/>
        <end position="63"/>
    </location>
</feature>
<evidence type="ECO:0000256" key="1">
    <source>
        <dbReference type="SAM" id="SignalP"/>
    </source>
</evidence>
<sequence>MNHRTNLFKGVFQVIAVAALLAAPTQAVFADESATIRYFDEVKGNQPLLTAFLKEICPAMPAS</sequence>
<keyword evidence="1" id="KW-0732">Signal</keyword>
<name>A0A845LA49_9FIRM</name>
<comment type="caution">
    <text evidence="2">The sequence shown here is derived from an EMBL/GenBank/DDBJ whole genome shotgun (WGS) entry which is preliminary data.</text>
</comment>
<dbReference type="EMBL" id="WXEY01000007">
    <property type="protein sequence ID" value="MZP29781.1"/>
    <property type="molecule type" value="Genomic_DNA"/>
</dbReference>
<feature type="signal peptide" evidence="1">
    <location>
        <begin position="1"/>
        <end position="30"/>
    </location>
</feature>
<dbReference type="RefSeq" id="WP_161257882.1">
    <property type="nucleotide sequence ID" value="NZ_WXEY01000007.1"/>
</dbReference>
<protein>
    <submittedName>
        <fullName evidence="2">Uncharacterized protein</fullName>
    </submittedName>
</protein>
<keyword evidence="3" id="KW-1185">Reference proteome</keyword>
<evidence type="ECO:0000313" key="3">
    <source>
        <dbReference type="Proteomes" id="UP000463470"/>
    </source>
</evidence>